<keyword evidence="1" id="KW-0808">Transferase</keyword>
<dbReference type="PROSITE" id="PS51186">
    <property type="entry name" value="GNAT"/>
    <property type="match status" value="1"/>
</dbReference>
<accession>A0ABZ2Y4Z4</accession>
<sequence length="176" mass="20182">MIEEDILIVQAKIDYAESYNKAVDTVARERKYLMTTEGFSIESTRSFVETIEKNNWAQFYAVKDGDVIGWCDILPKNFEGVRHVGTLGIGILPEYRGTGLGSRLLERAIEHAKSQNGIEKVELEVFESNENAVQFYLKHGFFQEGRRVKARKLDGQYDNIILMGKFIQNIPQIILF</sequence>
<feature type="domain" description="N-acetyltransferase" evidence="3">
    <location>
        <begin position="18"/>
        <end position="168"/>
    </location>
</feature>
<reference evidence="4 5" key="1">
    <citation type="submission" date="2023-03" db="EMBL/GenBank/DDBJ databases">
        <title>Novel Species.</title>
        <authorList>
            <person name="Ma S."/>
        </authorList>
    </citation>
    <scope>NUCLEOTIDE SEQUENCE [LARGE SCALE GENOMIC DNA]</scope>
    <source>
        <strain evidence="4 5">LIND6LT2</strain>
    </source>
</reference>
<name>A0ABZ2Y4Z4_9FIRM</name>
<dbReference type="InterPro" id="IPR000182">
    <property type="entry name" value="GNAT_dom"/>
</dbReference>
<keyword evidence="5" id="KW-1185">Reference proteome</keyword>
<dbReference type="InterPro" id="IPR050680">
    <property type="entry name" value="YpeA/RimI_acetyltransf"/>
</dbReference>
<dbReference type="CDD" id="cd04301">
    <property type="entry name" value="NAT_SF"/>
    <property type="match status" value="1"/>
</dbReference>
<dbReference type="EMBL" id="CP121687">
    <property type="protein sequence ID" value="WZL69701.1"/>
    <property type="molecule type" value="Genomic_DNA"/>
</dbReference>
<evidence type="ECO:0000313" key="4">
    <source>
        <dbReference type="EMBL" id="WZL69701.1"/>
    </source>
</evidence>
<organism evidence="4 5">
    <name type="scientific">Defluviitalea saccharophila</name>
    <dbReference type="NCBI Taxonomy" id="879970"/>
    <lineage>
        <taxon>Bacteria</taxon>
        <taxon>Bacillati</taxon>
        <taxon>Bacillota</taxon>
        <taxon>Clostridia</taxon>
        <taxon>Lachnospirales</taxon>
        <taxon>Defluviitaleaceae</taxon>
        <taxon>Defluviitalea</taxon>
    </lineage>
</organism>
<protein>
    <submittedName>
        <fullName evidence="4">GNAT family N-acetyltransferase</fullName>
    </submittedName>
</protein>
<dbReference type="InterPro" id="IPR016181">
    <property type="entry name" value="Acyl_CoA_acyltransferase"/>
</dbReference>
<gene>
    <name evidence="4" type="ORF">QBE51_13070</name>
</gene>
<keyword evidence="2" id="KW-0012">Acyltransferase</keyword>
<evidence type="ECO:0000259" key="3">
    <source>
        <dbReference type="PROSITE" id="PS51186"/>
    </source>
</evidence>
<evidence type="ECO:0000256" key="1">
    <source>
        <dbReference type="ARBA" id="ARBA00022679"/>
    </source>
</evidence>
<dbReference type="Pfam" id="PF00583">
    <property type="entry name" value="Acetyltransf_1"/>
    <property type="match status" value="1"/>
</dbReference>
<dbReference type="RefSeq" id="WP_341876687.1">
    <property type="nucleotide sequence ID" value="NZ_CP121687.1"/>
</dbReference>
<dbReference type="PANTHER" id="PTHR43420">
    <property type="entry name" value="ACETYLTRANSFERASE"/>
    <property type="match status" value="1"/>
</dbReference>
<proteinExistence type="predicted"/>
<evidence type="ECO:0000256" key="2">
    <source>
        <dbReference type="ARBA" id="ARBA00023315"/>
    </source>
</evidence>
<dbReference type="SUPFAM" id="SSF55729">
    <property type="entry name" value="Acyl-CoA N-acyltransferases (Nat)"/>
    <property type="match status" value="1"/>
</dbReference>
<dbReference type="Proteomes" id="UP001486565">
    <property type="component" value="Chromosome"/>
</dbReference>
<evidence type="ECO:0000313" key="5">
    <source>
        <dbReference type="Proteomes" id="UP001486565"/>
    </source>
</evidence>
<dbReference type="Gene3D" id="3.40.630.30">
    <property type="match status" value="1"/>
</dbReference>